<accession>A0A0D9V5E7</accession>
<dbReference type="PROSITE" id="PS50600">
    <property type="entry name" value="ULP_PROTEASE"/>
    <property type="match status" value="1"/>
</dbReference>
<keyword evidence="3" id="KW-0378">Hydrolase</keyword>
<dbReference type="InterPro" id="IPR003653">
    <property type="entry name" value="Peptidase_C48_C"/>
</dbReference>
<sequence length="607" mass="70160">MAAKSQPPELVELVGSSSPAVTPPPPTAARAWDYGDSDGDAEGAFQLAELSDQGLQESIRRWCGNLALTRRLRDGGEKMRRRIRRMEEELDRRRAAGPRKVCSVLFCIQLKDVMTWRPAVQPPSWDDSYAFKDGGKLSWVNVSSEYHPNVPTTATNNHGQVEEPAFSEELSYFGRQKNACLKKDRENASTPVSHQPTKHEVCPKSADDKQLNMDNSITYNKKKLGLKSCLRKRQKNNSFDDSNGVYAKLHRKDDTLTKRWEHSKSSITESGGLFNFKARNEQKDVILLDDEVTEPAESVNIEMTHKGDDPKIYYPSRTDMETVELTYSDIKCLEPEEYLKSPVINFYMQYLRKSRTRGDLYMFNTYFYSKLEEALSRVGDHDDSQFSKLRRWWKSVDIFQQPYIILPIHGKMHWSLIIICMPAKDTECGPMILHLDSLGLHSSQEVFDVIERYTITLDTLQEKKSYLKAEWQHLQNDSSYIIPFPGRIWSHLSENIYKAKVEVPSQPNEYDCGIFMLHYIERFIHEAPERLTKKNLEGLTRKNFRMFGHKWFDPRETSGLRDRIRTLVFDAFESARMDDELSQSEPHSDDHTGDEDKDGDTVLLVID</sequence>
<keyword evidence="4" id="KW-0788">Thiol protease</keyword>
<dbReference type="Gene3D" id="1.10.418.20">
    <property type="match status" value="1"/>
</dbReference>
<evidence type="ECO:0000313" key="8">
    <source>
        <dbReference type="Proteomes" id="UP000032180"/>
    </source>
</evidence>
<feature type="compositionally biased region" description="Basic and acidic residues" evidence="5">
    <location>
        <begin position="197"/>
        <end position="209"/>
    </location>
</feature>
<evidence type="ECO:0000313" key="7">
    <source>
        <dbReference type="EnsemblPlants" id="LPERR01G25870.1"/>
    </source>
</evidence>
<dbReference type="Gramene" id="LPERR01G25870.1">
    <property type="protein sequence ID" value="LPERR01G25870.1"/>
    <property type="gene ID" value="LPERR01G25870"/>
</dbReference>
<dbReference type="AlphaFoldDB" id="A0A0D9V5E7"/>
<dbReference type="GO" id="GO:0008234">
    <property type="term" value="F:cysteine-type peptidase activity"/>
    <property type="evidence" value="ECO:0007669"/>
    <property type="project" value="UniProtKB-KW"/>
</dbReference>
<dbReference type="PANTHER" id="PTHR46915">
    <property type="entry name" value="UBIQUITIN-LIKE PROTEASE 4-RELATED"/>
    <property type="match status" value="1"/>
</dbReference>
<dbReference type="InterPro" id="IPR038765">
    <property type="entry name" value="Papain-like_cys_pep_sf"/>
</dbReference>
<keyword evidence="2" id="KW-0645">Protease</keyword>
<dbReference type="PANTHER" id="PTHR46915:SF14">
    <property type="entry name" value="UBIQUITIN-LIKE-SPECIFIC PROTEASE 1D"/>
    <property type="match status" value="1"/>
</dbReference>
<dbReference type="Gene3D" id="3.30.310.130">
    <property type="entry name" value="Ubiquitin-related"/>
    <property type="match status" value="1"/>
</dbReference>
<proteinExistence type="inferred from homology"/>
<feature type="region of interest" description="Disordered" evidence="5">
    <location>
        <begin position="1"/>
        <end position="35"/>
    </location>
</feature>
<evidence type="ECO:0000259" key="6">
    <source>
        <dbReference type="PROSITE" id="PS50600"/>
    </source>
</evidence>
<dbReference type="Pfam" id="PF02902">
    <property type="entry name" value="Peptidase_C48"/>
    <property type="match status" value="1"/>
</dbReference>
<evidence type="ECO:0000256" key="4">
    <source>
        <dbReference type="ARBA" id="ARBA00022807"/>
    </source>
</evidence>
<dbReference type="SUPFAM" id="SSF54001">
    <property type="entry name" value="Cysteine proteinases"/>
    <property type="match status" value="1"/>
</dbReference>
<comment type="similarity">
    <text evidence="1">Belongs to the peptidase C48 family.</text>
</comment>
<evidence type="ECO:0000256" key="1">
    <source>
        <dbReference type="ARBA" id="ARBA00005234"/>
    </source>
</evidence>
<name>A0A0D9V5E7_9ORYZ</name>
<evidence type="ECO:0000256" key="3">
    <source>
        <dbReference type="ARBA" id="ARBA00022801"/>
    </source>
</evidence>
<reference evidence="7" key="3">
    <citation type="submission" date="2015-04" db="UniProtKB">
        <authorList>
            <consortium name="EnsemblPlants"/>
        </authorList>
    </citation>
    <scope>IDENTIFICATION</scope>
</reference>
<reference evidence="8" key="2">
    <citation type="submission" date="2013-12" db="EMBL/GenBank/DDBJ databases">
        <authorList>
            <person name="Yu Y."/>
            <person name="Lee S."/>
            <person name="de Baynast K."/>
            <person name="Wissotski M."/>
            <person name="Liu L."/>
            <person name="Talag J."/>
            <person name="Goicoechea J."/>
            <person name="Angelova A."/>
            <person name="Jetty R."/>
            <person name="Kudrna D."/>
            <person name="Golser W."/>
            <person name="Rivera L."/>
            <person name="Zhang J."/>
            <person name="Wing R."/>
        </authorList>
    </citation>
    <scope>NUCLEOTIDE SEQUENCE</scope>
</reference>
<organism evidence="7 8">
    <name type="scientific">Leersia perrieri</name>
    <dbReference type="NCBI Taxonomy" id="77586"/>
    <lineage>
        <taxon>Eukaryota</taxon>
        <taxon>Viridiplantae</taxon>
        <taxon>Streptophyta</taxon>
        <taxon>Embryophyta</taxon>
        <taxon>Tracheophyta</taxon>
        <taxon>Spermatophyta</taxon>
        <taxon>Magnoliopsida</taxon>
        <taxon>Liliopsida</taxon>
        <taxon>Poales</taxon>
        <taxon>Poaceae</taxon>
        <taxon>BOP clade</taxon>
        <taxon>Oryzoideae</taxon>
        <taxon>Oryzeae</taxon>
        <taxon>Oryzinae</taxon>
        <taxon>Leersia</taxon>
    </lineage>
</organism>
<evidence type="ECO:0000256" key="2">
    <source>
        <dbReference type="ARBA" id="ARBA00022670"/>
    </source>
</evidence>
<dbReference type="eggNOG" id="KOG0779">
    <property type="taxonomic scope" value="Eukaryota"/>
</dbReference>
<evidence type="ECO:0000256" key="5">
    <source>
        <dbReference type="SAM" id="MobiDB-lite"/>
    </source>
</evidence>
<reference evidence="7 8" key="1">
    <citation type="submission" date="2012-08" db="EMBL/GenBank/DDBJ databases">
        <title>Oryza genome evolution.</title>
        <authorList>
            <person name="Wing R.A."/>
        </authorList>
    </citation>
    <scope>NUCLEOTIDE SEQUENCE</scope>
</reference>
<dbReference type="GO" id="GO:0016926">
    <property type="term" value="P:protein desumoylation"/>
    <property type="evidence" value="ECO:0007669"/>
    <property type="project" value="UniProtKB-ARBA"/>
</dbReference>
<dbReference type="STRING" id="77586.A0A0D9V5E7"/>
<dbReference type="GO" id="GO:0006508">
    <property type="term" value="P:proteolysis"/>
    <property type="evidence" value="ECO:0007669"/>
    <property type="project" value="UniProtKB-KW"/>
</dbReference>
<feature type="domain" description="Ubiquitin-like protease family profile" evidence="6">
    <location>
        <begin position="323"/>
        <end position="523"/>
    </location>
</feature>
<dbReference type="HOGENOM" id="CLU_027032_1_0_1"/>
<protein>
    <recommendedName>
        <fullName evidence="6">Ubiquitin-like protease family profile domain-containing protein</fullName>
    </recommendedName>
</protein>
<dbReference type="Proteomes" id="UP000032180">
    <property type="component" value="Chromosome 1"/>
</dbReference>
<keyword evidence="8" id="KW-1185">Reference proteome</keyword>
<feature type="region of interest" description="Disordered" evidence="5">
    <location>
        <begin position="187"/>
        <end position="209"/>
    </location>
</feature>
<feature type="region of interest" description="Disordered" evidence="5">
    <location>
        <begin position="577"/>
        <end position="601"/>
    </location>
</feature>
<dbReference type="EnsemblPlants" id="LPERR01G25870.1">
    <property type="protein sequence ID" value="LPERR01G25870.1"/>
    <property type="gene ID" value="LPERR01G25870"/>
</dbReference>